<dbReference type="Proteomes" id="UP000019812">
    <property type="component" value="Unassembled WGS sequence"/>
</dbReference>
<accession>A0A084XUD7</accession>
<proteinExistence type="predicted"/>
<sequence>MTTIVKIQRSLVTNADKRQQLIYNQERTFMQQTDLDPAIDKLMGAQDKVYAKAKIHKGQITVLGLVRPQAW</sequence>
<reference evidence="1 2" key="1">
    <citation type="submission" date="2014-07" db="EMBL/GenBank/DDBJ databases">
        <title>Expanding our view of genomic diversity in Candidatus Accumulibacter clades.</title>
        <authorList>
            <person name="Skennerton C.T."/>
            <person name="Barr J.J."/>
            <person name="Slater F.R."/>
            <person name="Bond P.L."/>
            <person name="Tyson G.W."/>
        </authorList>
    </citation>
    <scope>NUCLEOTIDE SEQUENCE [LARGE SCALE GENOMIC DNA]</scope>
    <source>
        <strain evidence="2">SK-01</strain>
    </source>
</reference>
<organism evidence="1 2">
    <name type="scientific">Candidatus Accumulibacter vicinus</name>
    <dbReference type="NCBI Taxonomy" id="2954382"/>
    <lineage>
        <taxon>Bacteria</taxon>
        <taxon>Pseudomonadati</taxon>
        <taxon>Pseudomonadota</taxon>
        <taxon>Betaproteobacteria</taxon>
        <taxon>Candidatus Accumulibacter</taxon>
    </lineage>
</organism>
<dbReference type="AlphaFoldDB" id="A0A084XUD7"/>
<name>A0A084XUD7_9PROT</name>
<evidence type="ECO:0000313" key="1">
    <source>
        <dbReference type="EMBL" id="KFB66081.1"/>
    </source>
</evidence>
<dbReference type="STRING" id="1457154.CAPSK01_004684"/>
<dbReference type="EMBL" id="JDSS02000052">
    <property type="protein sequence ID" value="KFB66081.1"/>
    <property type="molecule type" value="Genomic_DNA"/>
</dbReference>
<comment type="caution">
    <text evidence="1">The sequence shown here is derived from an EMBL/GenBank/DDBJ whole genome shotgun (WGS) entry which is preliminary data.</text>
</comment>
<evidence type="ECO:0000313" key="2">
    <source>
        <dbReference type="Proteomes" id="UP000019812"/>
    </source>
</evidence>
<protein>
    <submittedName>
        <fullName evidence="1">Uncharacterized protein</fullName>
    </submittedName>
</protein>
<gene>
    <name evidence="1" type="ORF">CAPSK01_004684</name>
</gene>
<dbReference type="RefSeq" id="WP_034931192.1">
    <property type="nucleotide sequence ID" value="NZ_JDSS02000052.1"/>
</dbReference>